<feature type="transmembrane region" description="Helical" evidence="1">
    <location>
        <begin position="190"/>
        <end position="209"/>
    </location>
</feature>
<evidence type="ECO:0000313" key="2">
    <source>
        <dbReference type="EMBL" id="MCX2975185.1"/>
    </source>
</evidence>
<keyword evidence="1" id="KW-1133">Transmembrane helix</keyword>
<keyword evidence="1" id="KW-0472">Membrane</keyword>
<proteinExistence type="predicted"/>
<dbReference type="EMBL" id="SHNP01000006">
    <property type="protein sequence ID" value="MCX2975185.1"/>
    <property type="molecule type" value="Genomic_DNA"/>
</dbReference>
<feature type="transmembrane region" description="Helical" evidence="1">
    <location>
        <begin position="157"/>
        <end position="178"/>
    </location>
</feature>
<accession>A0ABT3SZZ5</accession>
<feature type="transmembrane region" description="Helical" evidence="1">
    <location>
        <begin position="88"/>
        <end position="109"/>
    </location>
</feature>
<keyword evidence="1" id="KW-0812">Transmembrane</keyword>
<feature type="transmembrane region" description="Helical" evidence="1">
    <location>
        <begin position="56"/>
        <end position="76"/>
    </location>
</feature>
<organism evidence="2 3">
    <name type="scientific">Candidatus Seongchinamella marina</name>
    <dbReference type="NCBI Taxonomy" id="2518990"/>
    <lineage>
        <taxon>Bacteria</taxon>
        <taxon>Pseudomonadati</taxon>
        <taxon>Pseudomonadota</taxon>
        <taxon>Gammaproteobacteria</taxon>
        <taxon>Cellvibrionales</taxon>
        <taxon>Halieaceae</taxon>
        <taxon>Seongchinamella</taxon>
    </lineage>
</organism>
<feature type="transmembrane region" description="Helical" evidence="1">
    <location>
        <begin position="264"/>
        <end position="286"/>
    </location>
</feature>
<gene>
    <name evidence="2" type="ORF">EYC87_16500</name>
</gene>
<dbReference type="Proteomes" id="UP001143307">
    <property type="component" value="Unassembled WGS sequence"/>
</dbReference>
<evidence type="ECO:0000256" key="1">
    <source>
        <dbReference type="SAM" id="Phobius"/>
    </source>
</evidence>
<keyword evidence="3" id="KW-1185">Reference proteome</keyword>
<dbReference type="RefSeq" id="WP_279253841.1">
    <property type="nucleotide sequence ID" value="NZ_SHNP01000006.1"/>
</dbReference>
<feature type="transmembrane region" description="Helical" evidence="1">
    <location>
        <begin position="221"/>
        <end position="244"/>
    </location>
</feature>
<evidence type="ECO:0000313" key="3">
    <source>
        <dbReference type="Proteomes" id="UP001143307"/>
    </source>
</evidence>
<protein>
    <submittedName>
        <fullName evidence="2">Uncharacterized protein</fullName>
    </submittedName>
</protein>
<feature type="transmembrane region" description="Helical" evidence="1">
    <location>
        <begin position="129"/>
        <end position="145"/>
    </location>
</feature>
<name>A0ABT3SZZ5_9GAMM</name>
<reference evidence="2" key="1">
    <citation type="submission" date="2019-02" db="EMBL/GenBank/DDBJ databases">
        <authorList>
            <person name="Li S.-H."/>
        </authorList>
    </citation>
    <scope>NUCLEOTIDE SEQUENCE</scope>
    <source>
        <strain evidence="2">IMCC8485</strain>
    </source>
</reference>
<comment type="caution">
    <text evidence="2">The sequence shown here is derived from an EMBL/GenBank/DDBJ whole genome shotgun (WGS) entry which is preliminary data.</text>
</comment>
<sequence length="303" mass="34829">MLTNLETMLRHKAINGWPLFLLFSIPISGAVLIKMLATDLSVGEGIASMIGYSVRFAIPFIFLAIGASSAYTLFPNPFTAWLARNRRYIGLCFAIAMFWQAVFIFTMTTFFRDFYFADVYYFRDELEGSVGYVFLTCMVITSFAFTRKRLGSQQWKYIQKGGVYFLWAYAFSVYWWNLYYYPNPETIDSVFYWMGFTAFSLRIAAWGKKRNRQNDKSSTPIVVKAIGAAVVGFGLVASATGLLWQKSVTEFMTSAAWSAELELWLPFWPLEPFLPLLIIALGTWFYTHARRQKNIAVPRPSRI</sequence>
<feature type="transmembrane region" description="Helical" evidence="1">
    <location>
        <begin position="16"/>
        <end position="36"/>
    </location>
</feature>